<sequence length="294" mass="32794">HTPFTAPLNAHITHILQTTTEEIKTPGVPLTPYSLQVDFPTLLMASTVMEQMAQRGLHVLPDFVTVDEEQALLSHIAGQPLDAWVDVNGRWVQHYGYAFDYKHKQVGTTADAISTTFPPVVTQILERSRTLAVFQQSTLSDSDDTTLLTFPEFNQLTFSQYPIGSGISFHSDSHRSFTDVIVVISLQSPITMEFRSPYYPTTEPGEKPAETRPSIPAVMNPAFVDLPPRSLTVMAGEVRYGWEHAIKARKSDLLLDSGGIRPRQTRASLTIRQVNPAWSCNCKWSQLCDHCPSL</sequence>
<accession>A0A9W8E7I8</accession>
<dbReference type="Proteomes" id="UP001151582">
    <property type="component" value="Unassembled WGS sequence"/>
</dbReference>
<dbReference type="PANTHER" id="PTHR12463:SF1">
    <property type="entry name" value="2-OXOGLUTARATE AND FE-DEPENDENT OXYGENASE FAMILY PROTEIN"/>
    <property type="match status" value="1"/>
</dbReference>
<feature type="non-terminal residue" evidence="2">
    <location>
        <position position="1"/>
    </location>
</feature>
<dbReference type="OrthoDB" id="271595at2759"/>
<dbReference type="InterPro" id="IPR027450">
    <property type="entry name" value="AlkB-like"/>
</dbReference>
<feature type="domain" description="Fe2OG dioxygenase" evidence="1">
    <location>
        <begin position="152"/>
        <end position="275"/>
    </location>
</feature>
<dbReference type="InterPro" id="IPR032857">
    <property type="entry name" value="ALKBH4"/>
</dbReference>
<dbReference type="GO" id="GO:0070988">
    <property type="term" value="P:demethylation"/>
    <property type="evidence" value="ECO:0007669"/>
    <property type="project" value="InterPro"/>
</dbReference>
<name>A0A9W8E7I8_9FUNG</name>
<dbReference type="Pfam" id="PF13532">
    <property type="entry name" value="2OG-FeII_Oxy_2"/>
    <property type="match status" value="1"/>
</dbReference>
<dbReference type="Gene3D" id="2.60.120.590">
    <property type="entry name" value="Alpha-ketoglutarate-dependent dioxygenase AlkB-like"/>
    <property type="match status" value="1"/>
</dbReference>
<keyword evidence="3" id="KW-1185">Reference proteome</keyword>
<proteinExistence type="predicted"/>
<reference evidence="2" key="1">
    <citation type="submission" date="2022-07" db="EMBL/GenBank/DDBJ databases">
        <title>Phylogenomic reconstructions and comparative analyses of Kickxellomycotina fungi.</title>
        <authorList>
            <person name="Reynolds N.K."/>
            <person name="Stajich J.E."/>
            <person name="Barry K."/>
            <person name="Grigoriev I.V."/>
            <person name="Crous P."/>
            <person name="Smith M.E."/>
        </authorList>
    </citation>
    <scope>NUCLEOTIDE SEQUENCE</scope>
    <source>
        <strain evidence="2">RSA 567</strain>
    </source>
</reference>
<evidence type="ECO:0000259" key="1">
    <source>
        <dbReference type="PROSITE" id="PS51471"/>
    </source>
</evidence>
<evidence type="ECO:0000313" key="2">
    <source>
        <dbReference type="EMBL" id="KAJ1975965.1"/>
    </source>
</evidence>
<dbReference type="InterPro" id="IPR037151">
    <property type="entry name" value="AlkB-like_sf"/>
</dbReference>
<dbReference type="PANTHER" id="PTHR12463">
    <property type="entry name" value="OXYGENASE-RELATED"/>
    <property type="match status" value="1"/>
</dbReference>
<comment type="caution">
    <text evidence="2">The sequence shown here is derived from an EMBL/GenBank/DDBJ whole genome shotgun (WGS) entry which is preliminary data.</text>
</comment>
<dbReference type="SUPFAM" id="SSF51197">
    <property type="entry name" value="Clavaminate synthase-like"/>
    <property type="match status" value="1"/>
</dbReference>
<evidence type="ECO:0000313" key="3">
    <source>
        <dbReference type="Proteomes" id="UP001151582"/>
    </source>
</evidence>
<gene>
    <name evidence="2" type="ORF">H4R34_004146</name>
</gene>
<dbReference type="AlphaFoldDB" id="A0A9W8E7I8"/>
<protein>
    <recommendedName>
        <fullName evidence="1">Fe2OG dioxygenase domain-containing protein</fullName>
    </recommendedName>
</protein>
<dbReference type="InterPro" id="IPR005123">
    <property type="entry name" value="Oxoglu/Fe-dep_dioxygenase_dom"/>
</dbReference>
<dbReference type="GO" id="GO:0032451">
    <property type="term" value="F:demethylase activity"/>
    <property type="evidence" value="ECO:0007669"/>
    <property type="project" value="TreeGrafter"/>
</dbReference>
<organism evidence="2 3">
    <name type="scientific">Dimargaris verticillata</name>
    <dbReference type="NCBI Taxonomy" id="2761393"/>
    <lineage>
        <taxon>Eukaryota</taxon>
        <taxon>Fungi</taxon>
        <taxon>Fungi incertae sedis</taxon>
        <taxon>Zoopagomycota</taxon>
        <taxon>Kickxellomycotina</taxon>
        <taxon>Dimargaritomycetes</taxon>
        <taxon>Dimargaritales</taxon>
        <taxon>Dimargaritaceae</taxon>
        <taxon>Dimargaris</taxon>
    </lineage>
</organism>
<dbReference type="PROSITE" id="PS51471">
    <property type="entry name" value="FE2OG_OXY"/>
    <property type="match status" value="1"/>
</dbReference>
<dbReference type="GO" id="GO:0016491">
    <property type="term" value="F:oxidoreductase activity"/>
    <property type="evidence" value="ECO:0007669"/>
    <property type="project" value="TreeGrafter"/>
</dbReference>
<dbReference type="EMBL" id="JANBQB010000475">
    <property type="protein sequence ID" value="KAJ1975965.1"/>
    <property type="molecule type" value="Genomic_DNA"/>
</dbReference>